<evidence type="ECO:0000256" key="5">
    <source>
        <dbReference type="ARBA" id="ARBA00023062"/>
    </source>
</evidence>
<dbReference type="PANTHER" id="PTHR13914">
    <property type="entry name" value="PROLINE OXIDASE"/>
    <property type="match status" value="1"/>
</dbReference>
<feature type="compositionally biased region" description="Basic and acidic residues" evidence="7">
    <location>
        <begin position="222"/>
        <end position="232"/>
    </location>
</feature>
<dbReference type="EMBL" id="HBFR01005452">
    <property type="protein sequence ID" value="CAD8876662.1"/>
    <property type="molecule type" value="Transcribed_RNA"/>
</dbReference>
<dbReference type="GO" id="GO:0005739">
    <property type="term" value="C:mitochondrion"/>
    <property type="evidence" value="ECO:0007669"/>
    <property type="project" value="TreeGrafter"/>
</dbReference>
<dbReference type="InterPro" id="IPR002872">
    <property type="entry name" value="Proline_DH_dom"/>
</dbReference>
<feature type="compositionally biased region" description="Polar residues" evidence="7">
    <location>
        <begin position="234"/>
        <end position="253"/>
    </location>
</feature>
<dbReference type="GO" id="GO:0005509">
    <property type="term" value="F:calcium ion binding"/>
    <property type="evidence" value="ECO:0007669"/>
    <property type="project" value="InterPro"/>
</dbReference>
<dbReference type="AlphaFoldDB" id="A0A7S1B6J7"/>
<proteinExistence type="inferred from homology"/>
<dbReference type="SUPFAM" id="SSF51730">
    <property type="entry name" value="FAD-linked oxidoreductase"/>
    <property type="match status" value="1"/>
</dbReference>
<accession>A0A7S1B6J7</accession>
<comment type="function">
    <text evidence="6">Converts proline to delta-1-pyrroline-5-carboxylate.</text>
</comment>
<protein>
    <recommendedName>
        <fullName evidence="2 6">Proline dehydrogenase</fullName>
        <ecNumber evidence="2 6">1.5.5.2</ecNumber>
    </recommendedName>
</protein>
<evidence type="ECO:0000256" key="7">
    <source>
        <dbReference type="SAM" id="MobiDB-lite"/>
    </source>
</evidence>
<gene>
    <name evidence="9" type="ORF">CHYS00102_LOCUS3840</name>
</gene>
<dbReference type="GO" id="GO:0004657">
    <property type="term" value="F:proline dehydrogenase activity"/>
    <property type="evidence" value="ECO:0007669"/>
    <property type="project" value="UniProtKB-EC"/>
</dbReference>
<organism evidence="9">
    <name type="scientific">Corethron hystrix</name>
    <dbReference type="NCBI Taxonomy" id="216773"/>
    <lineage>
        <taxon>Eukaryota</taxon>
        <taxon>Sar</taxon>
        <taxon>Stramenopiles</taxon>
        <taxon>Ochrophyta</taxon>
        <taxon>Bacillariophyta</taxon>
        <taxon>Coscinodiscophyceae</taxon>
        <taxon>Corethrophycidae</taxon>
        <taxon>Corethrales</taxon>
        <taxon>Corethraceae</taxon>
        <taxon>Corethron</taxon>
    </lineage>
</organism>
<comment type="cofactor">
    <cofactor evidence="6">
        <name>FAD</name>
        <dbReference type="ChEBI" id="CHEBI:57692"/>
    </cofactor>
</comment>
<dbReference type="InterPro" id="IPR018247">
    <property type="entry name" value="EF_Hand_1_Ca_BS"/>
</dbReference>
<dbReference type="PROSITE" id="PS50222">
    <property type="entry name" value="EF_HAND_2"/>
    <property type="match status" value="1"/>
</dbReference>
<dbReference type="GO" id="GO:0010133">
    <property type="term" value="P:L-proline catabolic process to L-glutamate"/>
    <property type="evidence" value="ECO:0007669"/>
    <property type="project" value="TreeGrafter"/>
</dbReference>
<dbReference type="InterPro" id="IPR029041">
    <property type="entry name" value="FAD-linked_oxidoreductase-like"/>
</dbReference>
<name>A0A7S1B6J7_9STRA</name>
<keyword evidence="6" id="KW-0285">Flavoprotein</keyword>
<comment type="similarity">
    <text evidence="1 6">Belongs to the proline oxidase family.</text>
</comment>
<evidence type="ECO:0000256" key="6">
    <source>
        <dbReference type="RuleBase" id="RU364054"/>
    </source>
</evidence>
<keyword evidence="6" id="KW-0274">FAD</keyword>
<dbReference type="SUPFAM" id="SSF47473">
    <property type="entry name" value="EF-hand"/>
    <property type="match status" value="1"/>
</dbReference>
<evidence type="ECO:0000259" key="8">
    <source>
        <dbReference type="PROSITE" id="PS50222"/>
    </source>
</evidence>
<dbReference type="Gene3D" id="1.10.238.10">
    <property type="entry name" value="EF-hand"/>
    <property type="match status" value="1"/>
</dbReference>
<evidence type="ECO:0000256" key="2">
    <source>
        <dbReference type="ARBA" id="ARBA00012695"/>
    </source>
</evidence>
<comment type="catalytic activity">
    <reaction evidence="6">
        <text>L-proline + a quinone = (S)-1-pyrroline-5-carboxylate + a quinol + H(+)</text>
        <dbReference type="Rhea" id="RHEA:23784"/>
        <dbReference type="ChEBI" id="CHEBI:15378"/>
        <dbReference type="ChEBI" id="CHEBI:17388"/>
        <dbReference type="ChEBI" id="CHEBI:24646"/>
        <dbReference type="ChEBI" id="CHEBI:60039"/>
        <dbReference type="ChEBI" id="CHEBI:132124"/>
        <dbReference type="EC" id="1.5.5.2"/>
    </reaction>
</comment>
<dbReference type="PANTHER" id="PTHR13914:SF0">
    <property type="entry name" value="PROLINE DEHYDROGENASE 1, MITOCHONDRIAL"/>
    <property type="match status" value="1"/>
</dbReference>
<sequence length="654" mass="74528">MSRIVSSLKERCSSLSILRSINFCKHDRYNSLIISQNQVHGKECRAYLSVPVRWKSVSNRASSFSAISESKDSISIEGEKIDQISSPVDSKDSLSTSLINEQYGYLSTFQKKNDSKDEQFSVESAPYQRHSTLDLIRSILVLKSCQIMGAHPKLLSQIEHIFASRKIFPVTSSFLTFIIRNTAFRHFCGGENIQEVRNKSLQLWKIRTGTILDYAAEHTQEDRKNATKKKDNIVGNNSVPNFNTSTPNKPNQPARTYDYDTEYLCDKHVEIFLECIRAAESISEARKEVAPETENRGKSFAALKVTSLGNPFLLERMSSAISEGRNLFSKFDKSHTGVISRKDFEEGYRLFFKDADERLPNILERMDPDDSGKIDYVTWSKFLGPADLPRIVSSCRKAGPLFRSTPTGKELELIHVMYNRINKVAKEAARTGTRLLIDAEQTYFQPAIDNITQNLQQRYNNIDMSPEGPIIFGTHQCYLQSTPQKIHHDVERALRFKYHFATKLVRGAYMIGERIRALHMGYPSPIFETKAATDACFNQSLEYILSQRVLQNTKSEIMLGTHNSDSVKLAMKLLNDLEISSSETIYFAQLLGMSDHLASLVMTNGHIVYKYMPYGKVDEVIPYLLRRAQENSDIFSESSDDIYCMSKELLQRIN</sequence>
<evidence type="ECO:0000256" key="1">
    <source>
        <dbReference type="ARBA" id="ARBA00005869"/>
    </source>
</evidence>
<dbReference type="GO" id="GO:0071949">
    <property type="term" value="F:FAD binding"/>
    <property type="evidence" value="ECO:0007669"/>
    <property type="project" value="TreeGrafter"/>
</dbReference>
<evidence type="ECO:0000313" key="9">
    <source>
        <dbReference type="EMBL" id="CAD8876662.1"/>
    </source>
</evidence>
<feature type="domain" description="EF-hand" evidence="8">
    <location>
        <begin position="319"/>
        <end position="354"/>
    </location>
</feature>
<feature type="region of interest" description="Disordered" evidence="7">
    <location>
        <begin position="222"/>
        <end position="253"/>
    </location>
</feature>
<keyword evidence="4 6" id="KW-0560">Oxidoreductase</keyword>
<dbReference type="EC" id="1.5.5.2" evidence="2 6"/>
<dbReference type="InterPro" id="IPR011992">
    <property type="entry name" value="EF-hand-dom_pair"/>
</dbReference>
<keyword evidence="3" id="KW-0106">Calcium</keyword>
<evidence type="ECO:0000256" key="4">
    <source>
        <dbReference type="ARBA" id="ARBA00023002"/>
    </source>
</evidence>
<reference evidence="9" key="1">
    <citation type="submission" date="2021-01" db="EMBL/GenBank/DDBJ databases">
        <authorList>
            <person name="Corre E."/>
            <person name="Pelletier E."/>
            <person name="Niang G."/>
            <person name="Scheremetjew M."/>
            <person name="Finn R."/>
            <person name="Kale V."/>
            <person name="Holt S."/>
            <person name="Cochrane G."/>
            <person name="Meng A."/>
            <person name="Brown T."/>
            <person name="Cohen L."/>
        </authorList>
    </citation>
    <scope>NUCLEOTIDE SEQUENCE</scope>
    <source>
        <strain evidence="9">308</strain>
    </source>
</reference>
<dbReference type="Gene3D" id="3.20.20.220">
    <property type="match status" value="2"/>
</dbReference>
<dbReference type="PROSITE" id="PS00018">
    <property type="entry name" value="EF_HAND_1"/>
    <property type="match status" value="1"/>
</dbReference>
<keyword evidence="5 6" id="KW-0642">Proline metabolism</keyword>
<dbReference type="Pfam" id="PF01619">
    <property type="entry name" value="Pro_dh"/>
    <property type="match status" value="1"/>
</dbReference>
<dbReference type="InterPro" id="IPR015659">
    <property type="entry name" value="Proline_oxidase"/>
</dbReference>
<dbReference type="InterPro" id="IPR002048">
    <property type="entry name" value="EF_hand_dom"/>
</dbReference>
<evidence type="ECO:0000256" key="3">
    <source>
        <dbReference type="ARBA" id="ARBA00022837"/>
    </source>
</evidence>